<dbReference type="InterPro" id="IPR036397">
    <property type="entry name" value="RNaseH_sf"/>
</dbReference>
<feature type="compositionally biased region" description="Acidic residues" evidence="1">
    <location>
        <begin position="635"/>
        <end position="654"/>
    </location>
</feature>
<name>F9XFE4_ZYMTI</name>
<organism evidence="2 3">
    <name type="scientific">Zymoseptoria tritici (strain CBS 115943 / IPO323)</name>
    <name type="common">Speckled leaf blotch fungus</name>
    <name type="synonym">Septoria tritici</name>
    <dbReference type="NCBI Taxonomy" id="336722"/>
    <lineage>
        <taxon>Eukaryota</taxon>
        <taxon>Fungi</taxon>
        <taxon>Dikarya</taxon>
        <taxon>Ascomycota</taxon>
        <taxon>Pezizomycotina</taxon>
        <taxon>Dothideomycetes</taxon>
        <taxon>Dothideomycetidae</taxon>
        <taxon>Mycosphaerellales</taxon>
        <taxon>Mycosphaerellaceae</taxon>
        <taxon>Zymoseptoria</taxon>
    </lineage>
</organism>
<dbReference type="AlphaFoldDB" id="F9XFE4"/>
<dbReference type="EMBL" id="CM001202">
    <property type="protein sequence ID" value="EGP85891.1"/>
    <property type="molecule type" value="Genomic_DNA"/>
</dbReference>
<feature type="region of interest" description="Disordered" evidence="1">
    <location>
        <begin position="441"/>
        <end position="463"/>
    </location>
</feature>
<reference evidence="2 3" key="1">
    <citation type="journal article" date="2011" name="PLoS Genet.">
        <title>Finished genome of the fungal wheat pathogen Mycosphaerella graminicola reveals dispensome structure, chromosome plasticity, and stealth pathogenesis.</title>
        <authorList>
            <person name="Goodwin S.B."/>
            <person name="Ben M'barek S."/>
            <person name="Dhillon B."/>
            <person name="Wittenberg A.H.J."/>
            <person name="Crane C.F."/>
            <person name="Hane J.K."/>
            <person name="Foster A.J."/>
            <person name="Van der Lee T.A.J."/>
            <person name="Grimwood J."/>
            <person name="Aerts A."/>
            <person name="Antoniw J."/>
            <person name="Bailey A."/>
            <person name="Bluhm B."/>
            <person name="Bowler J."/>
            <person name="Bristow J."/>
            <person name="van der Burgt A."/>
            <person name="Canto-Canche B."/>
            <person name="Churchill A.C.L."/>
            <person name="Conde-Ferraez L."/>
            <person name="Cools H.J."/>
            <person name="Coutinho P.M."/>
            <person name="Csukai M."/>
            <person name="Dehal P."/>
            <person name="De Wit P."/>
            <person name="Donzelli B."/>
            <person name="van de Geest H.C."/>
            <person name="van Ham R.C.H.J."/>
            <person name="Hammond-Kosack K.E."/>
            <person name="Henrissat B."/>
            <person name="Kilian A."/>
            <person name="Kobayashi A.K."/>
            <person name="Koopmann E."/>
            <person name="Kourmpetis Y."/>
            <person name="Kuzniar A."/>
            <person name="Lindquist E."/>
            <person name="Lombard V."/>
            <person name="Maliepaard C."/>
            <person name="Martins N."/>
            <person name="Mehrabi R."/>
            <person name="Nap J.P.H."/>
            <person name="Ponomarenko A."/>
            <person name="Rudd J.J."/>
            <person name="Salamov A."/>
            <person name="Schmutz J."/>
            <person name="Schouten H.J."/>
            <person name="Shapiro H."/>
            <person name="Stergiopoulos I."/>
            <person name="Torriani S.F.F."/>
            <person name="Tu H."/>
            <person name="de Vries R.P."/>
            <person name="Waalwijk C."/>
            <person name="Ware S.B."/>
            <person name="Wiebenga A."/>
            <person name="Zwiers L.-H."/>
            <person name="Oliver R.P."/>
            <person name="Grigoriev I.V."/>
            <person name="Kema G.H.J."/>
        </authorList>
    </citation>
    <scope>NUCLEOTIDE SEQUENCE [LARGE SCALE GENOMIC DNA]</scope>
    <source>
        <strain evidence="3">CBS 115943 / IPO323</strain>
    </source>
</reference>
<accession>F9XFE4</accession>
<feature type="region of interest" description="Disordered" evidence="1">
    <location>
        <begin position="304"/>
        <end position="391"/>
    </location>
</feature>
<evidence type="ECO:0000313" key="3">
    <source>
        <dbReference type="Proteomes" id="UP000008062"/>
    </source>
</evidence>
<feature type="compositionally biased region" description="Low complexity" evidence="1">
    <location>
        <begin position="714"/>
        <end position="729"/>
    </location>
</feature>
<feature type="region of interest" description="Disordered" evidence="1">
    <location>
        <begin position="591"/>
        <end position="683"/>
    </location>
</feature>
<gene>
    <name evidence="2" type="ORF">MYCGRDRAFT_94817</name>
</gene>
<dbReference type="KEGG" id="ztr:MYCGRDRAFT_94817"/>
<dbReference type="GO" id="GO:0003676">
    <property type="term" value="F:nucleic acid binding"/>
    <property type="evidence" value="ECO:0007669"/>
    <property type="project" value="InterPro"/>
</dbReference>
<dbReference type="RefSeq" id="XP_003850915.1">
    <property type="nucleotide sequence ID" value="XM_003850867.1"/>
</dbReference>
<dbReference type="GeneID" id="13397653"/>
<feature type="region of interest" description="Disordered" evidence="1">
    <location>
        <begin position="695"/>
        <end position="763"/>
    </location>
</feature>
<evidence type="ECO:0000256" key="1">
    <source>
        <dbReference type="SAM" id="MobiDB-lite"/>
    </source>
</evidence>
<dbReference type="InParanoid" id="F9XFE4"/>
<feature type="compositionally biased region" description="Acidic residues" evidence="1">
    <location>
        <begin position="738"/>
        <end position="763"/>
    </location>
</feature>
<dbReference type="Gene3D" id="3.30.420.10">
    <property type="entry name" value="Ribonuclease H-like superfamily/Ribonuclease H"/>
    <property type="match status" value="1"/>
</dbReference>
<keyword evidence="3" id="KW-1185">Reference proteome</keyword>
<dbReference type="Proteomes" id="UP000008062">
    <property type="component" value="Chromosome 7"/>
</dbReference>
<sequence length="763" mass="85605">MPRLVLVPSRTNRPTSHRLFNHTSNHTNKYNHSPSNRNHTREAMSSSRPHPWQQDSSSAAASLQHDQPPERPLRIRQYFVDASVRSRDRDNMDFGGAAWCTWETGQWVGRGIALGNAWAHRDELSLQAEIMAIDFFLDEALTKAYQLDVFVVYSDCTFAMYDVDAQKRGQYRGPHYRLLEDIGEKIEELEDRGKSVVFKHVPGHLPPSPNNYQAFGNHAADEMAKIACRASMHGKDDDAKELRRIQDIIYLNNIQAGKTSHLAPEANPFPGIAESEGVLDMVHASPFAAPHSTELEGGLDPIRKSLATTPLFPPPSNNSHHNPPSALVAAGPKRTASDPRRPSKPAHRRRMNAFRHLDQPEENDTPVMARERQRRTAQRYDDPSSHPPDLFVGLLSTQVTTTFYATEKRYNTRHDTACDVFELANGRLPVIFLLQTSHKLQKMTNPSKTPDRNQNGGGNEHLDDAFQPSSLYEFDESDTLQMHRLTNTNMQGLFEPVGYRRTAQRPFDYGAASKQLAPPTTLQQTQEPMFVTPREVLHNSPPPRRVTYMPRFGEDQDSEMQRQAQGVEDEDADADHESITEEEWRAHEFQDQMADAEEVAAEPQQEQQEQIEENQPEVPDADSSGTHAMPVKLSDDEEHEQDDSDLSDEDDSADEPTPAPPTQPPSSMKRPRSPAPALGGTYTYKGATYVIQGDEPEEWLRGESTGSKRQKTSVAGAKKAPVPAKGGVAYKKKSADKEEAELEDDGDDDSDEDYDPDALDLDD</sequence>
<dbReference type="OrthoDB" id="10466702at2759"/>
<feature type="region of interest" description="Disordered" evidence="1">
    <location>
        <begin position="1"/>
        <end position="68"/>
    </location>
</feature>
<dbReference type="HOGENOM" id="CLU_365715_0_0_1"/>
<protein>
    <submittedName>
        <fullName evidence="2">Uncharacterized protein</fullName>
    </submittedName>
</protein>
<evidence type="ECO:0000313" key="2">
    <source>
        <dbReference type="EMBL" id="EGP85891.1"/>
    </source>
</evidence>
<dbReference type="SUPFAM" id="SSF53098">
    <property type="entry name" value="Ribonuclease H-like"/>
    <property type="match status" value="1"/>
</dbReference>
<proteinExistence type="predicted"/>
<feature type="compositionally biased region" description="Polar residues" evidence="1">
    <location>
        <begin position="21"/>
        <end position="48"/>
    </location>
</feature>
<dbReference type="InterPro" id="IPR012337">
    <property type="entry name" value="RNaseH-like_sf"/>
</dbReference>
<feature type="compositionally biased region" description="Basic residues" evidence="1">
    <location>
        <begin position="342"/>
        <end position="353"/>
    </location>
</feature>
<feature type="compositionally biased region" description="Polar residues" evidence="1">
    <location>
        <begin position="441"/>
        <end position="454"/>
    </location>
</feature>
<feature type="region of interest" description="Disordered" evidence="1">
    <location>
        <begin position="534"/>
        <end position="578"/>
    </location>
</feature>